<protein>
    <submittedName>
        <fullName evidence="1">Uncharacterized protein</fullName>
    </submittedName>
</protein>
<dbReference type="EMBL" id="CM026427">
    <property type="protein sequence ID" value="KAG0570337.1"/>
    <property type="molecule type" value="Genomic_DNA"/>
</dbReference>
<sequence length="71" mass="7566">MYNAKASCSSHHALLGPAPVAELLSSRAGEIKGTCTVLPDPQVGDRASASPGDQALAVHLNNREFYLWFIN</sequence>
<comment type="caution">
    <text evidence="1">The sequence shown here is derived from an EMBL/GenBank/DDBJ whole genome shotgun (WGS) entry which is preliminary data.</text>
</comment>
<accession>A0A8T0HHM3</accession>
<proteinExistence type="predicted"/>
<name>A0A8T0HHM3_CERPU</name>
<dbReference type="Proteomes" id="UP000822688">
    <property type="component" value="Chromosome 6"/>
</dbReference>
<evidence type="ECO:0000313" key="2">
    <source>
        <dbReference type="Proteomes" id="UP000822688"/>
    </source>
</evidence>
<gene>
    <name evidence="1" type="ORF">KC19_6G154900</name>
</gene>
<evidence type="ECO:0000313" key="1">
    <source>
        <dbReference type="EMBL" id="KAG0570337.1"/>
    </source>
</evidence>
<dbReference type="AlphaFoldDB" id="A0A8T0HHM3"/>
<keyword evidence="2" id="KW-1185">Reference proteome</keyword>
<reference evidence="1 2" key="1">
    <citation type="submission" date="2020-06" db="EMBL/GenBank/DDBJ databases">
        <title>WGS assembly of Ceratodon purpureus strain R40.</title>
        <authorList>
            <person name="Carey S.B."/>
            <person name="Jenkins J."/>
            <person name="Shu S."/>
            <person name="Lovell J.T."/>
            <person name="Sreedasyam A."/>
            <person name="Maumus F."/>
            <person name="Tiley G.P."/>
            <person name="Fernandez-Pozo N."/>
            <person name="Barry K."/>
            <person name="Chen C."/>
            <person name="Wang M."/>
            <person name="Lipzen A."/>
            <person name="Daum C."/>
            <person name="Saski C.A."/>
            <person name="Payton A.C."/>
            <person name="Mcbreen J.C."/>
            <person name="Conrad R.E."/>
            <person name="Kollar L.M."/>
            <person name="Olsson S."/>
            <person name="Huttunen S."/>
            <person name="Landis J.B."/>
            <person name="Wickett N.J."/>
            <person name="Johnson M.G."/>
            <person name="Rensing S.A."/>
            <person name="Grimwood J."/>
            <person name="Schmutz J."/>
            <person name="Mcdaniel S.F."/>
        </authorList>
    </citation>
    <scope>NUCLEOTIDE SEQUENCE [LARGE SCALE GENOMIC DNA]</scope>
    <source>
        <strain evidence="1 2">R40</strain>
    </source>
</reference>
<organism evidence="1 2">
    <name type="scientific">Ceratodon purpureus</name>
    <name type="common">Fire moss</name>
    <name type="synonym">Dicranum purpureum</name>
    <dbReference type="NCBI Taxonomy" id="3225"/>
    <lineage>
        <taxon>Eukaryota</taxon>
        <taxon>Viridiplantae</taxon>
        <taxon>Streptophyta</taxon>
        <taxon>Embryophyta</taxon>
        <taxon>Bryophyta</taxon>
        <taxon>Bryophytina</taxon>
        <taxon>Bryopsida</taxon>
        <taxon>Dicranidae</taxon>
        <taxon>Pseudoditrichales</taxon>
        <taxon>Ditrichaceae</taxon>
        <taxon>Ceratodon</taxon>
    </lineage>
</organism>